<dbReference type="SUPFAM" id="SSF54001">
    <property type="entry name" value="Cysteine proteinases"/>
    <property type="match status" value="1"/>
</dbReference>
<sequence>MAKNFFPSLPAIKDTVKRGLPRASLGALLAAGTVATGAPVLAEQMPVQDRPVAAQAQAAQQGVAKVTASELIRVAEQEVGVSEDASGGGTPYHAWYMSSQRAKETVARDGGDISAYANAPWCDMFVSWVGEKTGMRATVGWDAYTVTHAKWFKDNGRWGEEPRPGAVVFFAWGGGDSIDEIDHVGLVKSDNGDGTITTIEGNTGNGKVEKRVRPVSEVVGYGYPEYAS</sequence>
<dbReference type="STRING" id="35622.SAMN04489764_1238"/>
<dbReference type="OrthoDB" id="5124837at2"/>
<name>A0A1H1C159_9ACTN</name>
<evidence type="ECO:0000313" key="2">
    <source>
        <dbReference type="EMBL" id="SDQ57895.1"/>
    </source>
</evidence>
<keyword evidence="3" id="KW-1185">Reference proteome</keyword>
<protein>
    <submittedName>
        <fullName evidence="2">CHAP domain-containing protein</fullName>
    </submittedName>
</protein>
<dbReference type="RefSeq" id="WP_093258167.1">
    <property type="nucleotide sequence ID" value="NZ_FNKK01000002.1"/>
</dbReference>
<dbReference type="Proteomes" id="UP000217103">
    <property type="component" value="Unassembled WGS sequence"/>
</dbReference>
<evidence type="ECO:0000259" key="1">
    <source>
        <dbReference type="PROSITE" id="PS50911"/>
    </source>
</evidence>
<proteinExistence type="predicted"/>
<dbReference type="PROSITE" id="PS50911">
    <property type="entry name" value="CHAP"/>
    <property type="match status" value="1"/>
</dbReference>
<dbReference type="Gene3D" id="3.90.1720.10">
    <property type="entry name" value="endopeptidase domain like (from Nostoc punctiforme)"/>
    <property type="match status" value="1"/>
</dbReference>
<dbReference type="InterPro" id="IPR007921">
    <property type="entry name" value="CHAP_dom"/>
</dbReference>
<accession>A0A1H1C159</accession>
<dbReference type="EMBL" id="FNKK01000002">
    <property type="protein sequence ID" value="SDQ57895.1"/>
    <property type="molecule type" value="Genomic_DNA"/>
</dbReference>
<reference evidence="2 3" key="1">
    <citation type="submission" date="2016-10" db="EMBL/GenBank/DDBJ databases">
        <authorList>
            <person name="de Groot N.N."/>
        </authorList>
    </citation>
    <scope>NUCLEOTIDE SEQUENCE [LARGE SCALE GENOMIC DNA]</scope>
    <source>
        <strain evidence="2 3">DSM 43794</strain>
    </source>
</reference>
<feature type="domain" description="Peptidase C51" evidence="1">
    <location>
        <begin position="97"/>
        <end position="223"/>
    </location>
</feature>
<dbReference type="AlphaFoldDB" id="A0A1H1C159"/>
<organism evidence="2 3">
    <name type="scientific">Thermostaphylospora chromogena</name>
    <dbReference type="NCBI Taxonomy" id="35622"/>
    <lineage>
        <taxon>Bacteria</taxon>
        <taxon>Bacillati</taxon>
        <taxon>Actinomycetota</taxon>
        <taxon>Actinomycetes</taxon>
        <taxon>Streptosporangiales</taxon>
        <taxon>Thermomonosporaceae</taxon>
        <taxon>Thermostaphylospora</taxon>
    </lineage>
</organism>
<dbReference type="InterPro" id="IPR038765">
    <property type="entry name" value="Papain-like_cys_pep_sf"/>
</dbReference>
<dbReference type="Pfam" id="PF05257">
    <property type="entry name" value="CHAP"/>
    <property type="match status" value="1"/>
</dbReference>
<evidence type="ECO:0000313" key="3">
    <source>
        <dbReference type="Proteomes" id="UP000217103"/>
    </source>
</evidence>
<gene>
    <name evidence="2" type="ORF">SAMN04489764_1238</name>
</gene>